<dbReference type="eggNOG" id="COG3070">
    <property type="taxonomic scope" value="Bacteria"/>
</dbReference>
<dbReference type="EnsemblBacteria" id="BAC90619">
    <property type="protein sequence ID" value="BAC90619"/>
    <property type="gene ID" value="BAC90619"/>
</dbReference>
<dbReference type="HOGENOM" id="CLU_151771_0_0_3"/>
<evidence type="ECO:0000313" key="2">
    <source>
        <dbReference type="EMBL" id="BAC90619.1"/>
    </source>
</evidence>
<dbReference type="EMBL" id="BA000045">
    <property type="protein sequence ID" value="BAC90619.1"/>
    <property type="molecule type" value="Genomic_DNA"/>
</dbReference>
<evidence type="ECO:0000313" key="3">
    <source>
        <dbReference type="Proteomes" id="UP000000557"/>
    </source>
</evidence>
<protein>
    <submittedName>
        <fullName evidence="2">Glr2678 protein</fullName>
    </submittedName>
</protein>
<accession>Q7NH59</accession>
<keyword evidence="3" id="KW-1185">Reference proteome</keyword>
<dbReference type="Pfam" id="PF04993">
    <property type="entry name" value="TfoX_N"/>
    <property type="match status" value="1"/>
</dbReference>
<dbReference type="AlphaFoldDB" id="Q7NH59"/>
<feature type="domain" description="TfoX N-terminal" evidence="1">
    <location>
        <begin position="13"/>
        <end position="95"/>
    </location>
</feature>
<organism evidence="2 3">
    <name type="scientific">Gloeobacter violaceus (strain ATCC 29082 / PCC 7421)</name>
    <dbReference type="NCBI Taxonomy" id="251221"/>
    <lineage>
        <taxon>Bacteria</taxon>
        <taxon>Bacillati</taxon>
        <taxon>Cyanobacteriota</taxon>
        <taxon>Cyanophyceae</taxon>
        <taxon>Gloeobacterales</taxon>
        <taxon>Gloeobacteraceae</taxon>
        <taxon>Gloeobacter</taxon>
    </lineage>
</organism>
<gene>
    <name evidence="2" type="ordered locus">glr2678</name>
</gene>
<dbReference type="Proteomes" id="UP000000557">
    <property type="component" value="Chromosome"/>
</dbReference>
<dbReference type="KEGG" id="gvi:glr2678"/>
<dbReference type="InParanoid" id="Q7NH59"/>
<dbReference type="InterPro" id="IPR007076">
    <property type="entry name" value="TfoX_N"/>
</dbReference>
<evidence type="ECO:0000259" key="1">
    <source>
        <dbReference type="Pfam" id="PF04993"/>
    </source>
</evidence>
<dbReference type="SUPFAM" id="SSF159894">
    <property type="entry name" value="YgaC/TfoX-N like"/>
    <property type="match status" value="1"/>
</dbReference>
<dbReference type="Gene3D" id="3.30.1460.30">
    <property type="entry name" value="YgaC/TfoX-N like chaperone"/>
    <property type="match status" value="1"/>
</dbReference>
<dbReference type="RefSeq" id="WP_011142672.1">
    <property type="nucleotide sequence ID" value="NC_005125.1"/>
</dbReference>
<proteinExistence type="predicted"/>
<reference evidence="2 3" key="1">
    <citation type="journal article" date="2003" name="DNA Res.">
        <title>Complete genome structure of Gloeobacter violaceus PCC 7421, a cyanobacterium that lacks thylakoids.</title>
        <authorList>
            <person name="Nakamura Y."/>
            <person name="Kaneko T."/>
            <person name="Sato S."/>
            <person name="Mimuro M."/>
            <person name="Miyashita H."/>
            <person name="Tsuchiya T."/>
            <person name="Sasamoto S."/>
            <person name="Watanabe A."/>
            <person name="Kawashima K."/>
            <person name="Kishida Y."/>
            <person name="Kiyokawa C."/>
            <person name="Kohara M."/>
            <person name="Matsumoto M."/>
            <person name="Matsuno A."/>
            <person name="Nakazaki N."/>
            <person name="Shimpo S."/>
            <person name="Takeuchi C."/>
            <person name="Yamada M."/>
            <person name="Tabata S."/>
        </authorList>
    </citation>
    <scope>NUCLEOTIDE SEQUENCE [LARGE SCALE GENOMIC DNA]</scope>
    <source>
        <strain evidence="3">ATCC 29082 / PCC 7421</strain>
    </source>
</reference>
<sequence length="113" mass="12388">MASDESFVTYVCDQMAGAGHISSRKMFGEYAIYYGVKVVALVCDNQLFIKPTPTGKTAIGNPVEAIPYPGAKPQYLVTDRLDDKDWLARLVAATARDLPEPKPKKPKAARKSK</sequence>
<reference evidence="2 3" key="2">
    <citation type="journal article" date="2003" name="DNA Res.">
        <title>Complete genome structure of Gloeobacter violaceus PCC 7421, a cyanobacterium that lacks thylakoids (supplement).</title>
        <authorList>
            <person name="Nakamura Y."/>
            <person name="Kaneko T."/>
            <person name="Sato S."/>
            <person name="Mimuro M."/>
            <person name="Miyashita H."/>
            <person name="Tsuchiya T."/>
            <person name="Sasamoto S."/>
            <person name="Watanabe A."/>
            <person name="Kawashima K."/>
            <person name="Kishida Y."/>
            <person name="Kiyokawa C."/>
            <person name="Kohara M."/>
            <person name="Matsumoto M."/>
            <person name="Matsuno A."/>
            <person name="Nakazaki N."/>
            <person name="Shimpo S."/>
            <person name="Takeuchi C."/>
            <person name="Yamada M."/>
            <person name="Tabata S."/>
        </authorList>
    </citation>
    <scope>NUCLEOTIDE SEQUENCE [LARGE SCALE GENOMIC DNA]</scope>
    <source>
        <strain evidence="3">ATCC 29082 / PCC 7421</strain>
    </source>
</reference>
<dbReference type="OrthoDB" id="4772335at2"/>
<name>Q7NH59_GLOVI</name>